<organism evidence="5 6">
    <name type="scientific">Prevotella illustrans</name>
    <dbReference type="NCBI Taxonomy" id="2800387"/>
    <lineage>
        <taxon>Bacteria</taxon>
        <taxon>Pseudomonadati</taxon>
        <taxon>Bacteroidota</taxon>
        <taxon>Bacteroidia</taxon>
        <taxon>Bacteroidales</taxon>
        <taxon>Prevotellaceae</taxon>
        <taxon>Prevotella</taxon>
    </lineage>
</organism>
<keyword evidence="6" id="KW-1185">Reference proteome</keyword>
<dbReference type="InterPro" id="IPR013780">
    <property type="entry name" value="Glyco_hydro_b"/>
</dbReference>
<accession>A0ABS3M5P9</accession>
<dbReference type="Gene3D" id="3.20.20.70">
    <property type="entry name" value="Aldolase class I"/>
    <property type="match status" value="1"/>
</dbReference>
<dbReference type="RefSeq" id="WP_107581173.1">
    <property type="nucleotide sequence ID" value="NZ_JAERMS010000017.1"/>
</dbReference>
<feature type="signal peptide" evidence="3">
    <location>
        <begin position="1"/>
        <end position="22"/>
    </location>
</feature>
<gene>
    <name evidence="5" type="ORF">JHU38_06715</name>
</gene>
<dbReference type="SUPFAM" id="SSF51445">
    <property type="entry name" value="(Trans)glycosidases"/>
    <property type="match status" value="1"/>
</dbReference>
<name>A0ABS3M5P9_9BACT</name>
<dbReference type="InterPro" id="IPR017853">
    <property type="entry name" value="GH"/>
</dbReference>
<keyword evidence="1" id="KW-0378">Hydrolase</keyword>
<dbReference type="InterPro" id="IPR013785">
    <property type="entry name" value="Aldolase_TIM"/>
</dbReference>
<dbReference type="Gene3D" id="2.60.40.1180">
    <property type="entry name" value="Golgi alpha-mannosidase II"/>
    <property type="match status" value="1"/>
</dbReference>
<dbReference type="EMBL" id="JAERMS010000017">
    <property type="protein sequence ID" value="MBO1363464.1"/>
    <property type="molecule type" value="Genomic_DNA"/>
</dbReference>
<dbReference type="Pfam" id="PF17801">
    <property type="entry name" value="Melibiase_C"/>
    <property type="match status" value="1"/>
</dbReference>
<dbReference type="InterPro" id="IPR041233">
    <property type="entry name" value="Melibiase_C"/>
</dbReference>
<feature type="domain" description="Alpha galactosidase C-terminal" evidence="4">
    <location>
        <begin position="646"/>
        <end position="705"/>
    </location>
</feature>
<dbReference type="InterPro" id="IPR026444">
    <property type="entry name" value="Secre_tail"/>
</dbReference>
<reference evidence="5 6" key="1">
    <citation type="submission" date="2021-01" db="EMBL/GenBank/DDBJ databases">
        <title>Prevotella A2931 sp. nov.</title>
        <authorList>
            <person name="Buhl M."/>
            <person name="Oberhettinger P."/>
        </authorList>
    </citation>
    <scope>NUCLEOTIDE SEQUENCE [LARGE SCALE GENOMIC DNA]</scope>
    <source>
        <strain evidence="5 6">A2931</strain>
    </source>
</reference>
<evidence type="ECO:0000256" key="3">
    <source>
        <dbReference type="SAM" id="SignalP"/>
    </source>
</evidence>
<keyword evidence="3" id="KW-0732">Signal</keyword>
<evidence type="ECO:0000256" key="1">
    <source>
        <dbReference type="ARBA" id="ARBA00022801"/>
    </source>
</evidence>
<comment type="caution">
    <text evidence="5">The sequence shown here is derived from an EMBL/GenBank/DDBJ whole genome shotgun (WGS) entry which is preliminary data.</text>
</comment>
<evidence type="ECO:0000313" key="6">
    <source>
        <dbReference type="Proteomes" id="UP000664265"/>
    </source>
</evidence>
<dbReference type="Proteomes" id="UP000664265">
    <property type="component" value="Unassembled WGS sequence"/>
</dbReference>
<keyword evidence="2" id="KW-0326">Glycosidase</keyword>
<protein>
    <submittedName>
        <fullName evidence="5">T9SS type A sorting domain-containing protein</fullName>
    </submittedName>
</protein>
<evidence type="ECO:0000313" key="5">
    <source>
        <dbReference type="EMBL" id="MBO1363464.1"/>
    </source>
</evidence>
<sequence length="799" mass="88787">MKVIELMLLTIALLAFPAMVWAQHDISDGPWKITFDEQSKTLSYAQHGTEIVKGAYVEIHKSTKIHDSEPETLLSTSYPIVTLAQTAVSDVFGTGTKYTYTYSGLVGKDNIEQSFYIYHDRKYMVVEAALVAVSGTTMANYIAPIVSKTPTTFLPAGSTNYIYDMPHDNDNWAGYAAIPFNGNHAGRNPSCEVSGAYNADSRLGLVVGSIEHDTWKSGITITPCSVNGVGQLVVAAGVVNDRTNDVQFKNGYVVMTHGSVSGERVRSPRYFFGLYTDWRTGFEDLGEAMAALTPKLQWNGGTIFAWQSWGGMAENVNYEGAVDVADFFKNQLMPRNFVNEKGVCYIVLDSYWDNMTDFQLRIFVQRCKANGQKAGIYHTPFSCWLDEEQLGVHTPYDGSPYKWSDIVLTANGKKRKIASFALDPTHPATKEYNRRRFEKFKSLGFEYIKLDFINNGTLEADSYHDSNVTTGMQAYSYGMDYVLRLAQEAGMFVDLSISPVFPAKGHARRISCDSWGELDNSMYTLNSLNLGWWLDRVYCYNDPDHLVLSRAESEGAARIRYTMGAMTGTVLLGDNYSLKGSFPGSQAERDLALRIATNAAINDVARIGRSFRPVEGKLDVRFKRYQYSYGADREFTLDTKEALYYVVFNYDRMGSYSKTVDFARIGIDPSNVRSIKELWTGQRIDFSGSGFNLTVPKADVRLYRIDKTTPTGLTTIHADDNGVAVGYNLGTLTAKASETIASIFMYDLQGRLVCGKPFVGRAAISLTVSCVPGVYMVKIKLGSGGTIVKKILVSRNLSC</sequence>
<feature type="chain" id="PRO_5045677646" evidence="3">
    <location>
        <begin position="23"/>
        <end position="799"/>
    </location>
</feature>
<dbReference type="NCBIfam" id="TIGR04183">
    <property type="entry name" value="Por_Secre_tail"/>
    <property type="match status" value="1"/>
</dbReference>
<evidence type="ECO:0000259" key="4">
    <source>
        <dbReference type="Pfam" id="PF17801"/>
    </source>
</evidence>
<proteinExistence type="predicted"/>
<evidence type="ECO:0000256" key="2">
    <source>
        <dbReference type="ARBA" id="ARBA00023295"/>
    </source>
</evidence>